<reference evidence="2 3" key="1">
    <citation type="submission" date="2015-08" db="EMBL/GenBank/DDBJ databases">
        <title>Complete genome sequence of Sulfurifustis variabilis.</title>
        <authorList>
            <person name="Miura A."/>
            <person name="Kojima H."/>
            <person name="Fukui M."/>
        </authorList>
    </citation>
    <scope>NUCLEOTIDE SEQUENCE [LARGE SCALE GENOMIC DNA]</scope>
    <source>
        <strain evidence="3">skN76</strain>
    </source>
</reference>
<dbReference type="GO" id="GO:0003677">
    <property type="term" value="F:DNA binding"/>
    <property type="evidence" value="ECO:0007669"/>
    <property type="project" value="UniProtKB-KW"/>
</dbReference>
<feature type="compositionally biased region" description="Basic residues" evidence="1">
    <location>
        <begin position="59"/>
        <end position="71"/>
    </location>
</feature>
<feature type="region of interest" description="Disordered" evidence="1">
    <location>
        <begin position="52"/>
        <end position="71"/>
    </location>
</feature>
<evidence type="ECO:0000256" key="1">
    <source>
        <dbReference type="SAM" id="MobiDB-lite"/>
    </source>
</evidence>
<sequence>MQTAVVALMANGFRPDTNRPGRHMTLVQALPTTIGLSGDRLAVPDTLRRKRNLSDYNRGGRRRHLRRKLHP</sequence>
<dbReference type="KEGG" id="sva:SVA_2594"/>
<dbReference type="Proteomes" id="UP000218899">
    <property type="component" value="Chromosome"/>
</dbReference>
<protein>
    <submittedName>
        <fullName evidence="2">DNA-binding protein</fullName>
    </submittedName>
</protein>
<dbReference type="AlphaFoldDB" id="A0A1B4V921"/>
<accession>A0A1B4V921</accession>
<dbReference type="EMBL" id="AP014936">
    <property type="protein sequence ID" value="BAU49142.1"/>
    <property type="molecule type" value="Genomic_DNA"/>
</dbReference>
<keyword evidence="3" id="KW-1185">Reference proteome</keyword>
<organism evidence="2 3">
    <name type="scientific">Sulfurifustis variabilis</name>
    <dbReference type="NCBI Taxonomy" id="1675686"/>
    <lineage>
        <taxon>Bacteria</taxon>
        <taxon>Pseudomonadati</taxon>
        <taxon>Pseudomonadota</taxon>
        <taxon>Gammaproteobacteria</taxon>
        <taxon>Acidiferrobacterales</taxon>
        <taxon>Acidiferrobacteraceae</taxon>
        <taxon>Sulfurifustis</taxon>
    </lineage>
</organism>
<evidence type="ECO:0000313" key="2">
    <source>
        <dbReference type="EMBL" id="BAU49142.1"/>
    </source>
</evidence>
<proteinExistence type="predicted"/>
<keyword evidence="2" id="KW-0238">DNA-binding</keyword>
<gene>
    <name evidence="2" type="ORF">SVA_2594</name>
</gene>
<name>A0A1B4V921_9GAMM</name>
<evidence type="ECO:0000313" key="3">
    <source>
        <dbReference type="Proteomes" id="UP000218899"/>
    </source>
</evidence>